<name>A0AA39IZ33_9AGAR</name>
<protein>
    <submittedName>
        <fullName evidence="1">Uncharacterized protein</fullName>
    </submittedName>
</protein>
<dbReference type="Proteomes" id="UP001175226">
    <property type="component" value="Unassembled WGS sequence"/>
</dbReference>
<comment type="caution">
    <text evidence="1">The sequence shown here is derived from an EMBL/GenBank/DDBJ whole genome shotgun (WGS) entry which is preliminary data.</text>
</comment>
<accession>A0AA39IZ33</accession>
<organism evidence="1 2">
    <name type="scientific">Armillaria borealis</name>
    <dbReference type="NCBI Taxonomy" id="47425"/>
    <lineage>
        <taxon>Eukaryota</taxon>
        <taxon>Fungi</taxon>
        <taxon>Dikarya</taxon>
        <taxon>Basidiomycota</taxon>
        <taxon>Agaricomycotina</taxon>
        <taxon>Agaricomycetes</taxon>
        <taxon>Agaricomycetidae</taxon>
        <taxon>Agaricales</taxon>
        <taxon>Marasmiineae</taxon>
        <taxon>Physalacriaceae</taxon>
        <taxon>Armillaria</taxon>
    </lineage>
</organism>
<evidence type="ECO:0000313" key="2">
    <source>
        <dbReference type="Proteomes" id="UP001175226"/>
    </source>
</evidence>
<evidence type="ECO:0000313" key="1">
    <source>
        <dbReference type="EMBL" id="KAK0433150.1"/>
    </source>
</evidence>
<keyword evidence="2" id="KW-1185">Reference proteome</keyword>
<proteinExistence type="predicted"/>
<sequence>MVKTIRNLPDVRQPQKRNIGKKMFLWVRYYSIALLLFDTVRIHVFSTPRIEQRCSIPKVLGFCLVFADFTGSTGASKSLQSLCEVVVWARKIRSISFRGSLSLCMLIPFGLIGNIHTKIAKNAKPSRISPRRFSPRFDRRSLLIRSNSSSKL</sequence>
<dbReference type="EMBL" id="JAUEPT010000084">
    <property type="protein sequence ID" value="KAK0433150.1"/>
    <property type="molecule type" value="Genomic_DNA"/>
</dbReference>
<reference evidence="1" key="1">
    <citation type="submission" date="2023-06" db="EMBL/GenBank/DDBJ databases">
        <authorList>
            <consortium name="Lawrence Berkeley National Laboratory"/>
            <person name="Ahrendt S."/>
            <person name="Sahu N."/>
            <person name="Indic B."/>
            <person name="Wong-Bajracharya J."/>
            <person name="Merenyi Z."/>
            <person name="Ke H.-M."/>
            <person name="Monk M."/>
            <person name="Kocsube S."/>
            <person name="Drula E."/>
            <person name="Lipzen A."/>
            <person name="Balint B."/>
            <person name="Henrissat B."/>
            <person name="Andreopoulos B."/>
            <person name="Martin F.M."/>
            <person name="Harder C.B."/>
            <person name="Rigling D."/>
            <person name="Ford K.L."/>
            <person name="Foster G.D."/>
            <person name="Pangilinan J."/>
            <person name="Papanicolaou A."/>
            <person name="Barry K."/>
            <person name="LaButti K."/>
            <person name="Viragh M."/>
            <person name="Koriabine M."/>
            <person name="Yan M."/>
            <person name="Riley R."/>
            <person name="Champramary S."/>
            <person name="Plett K.L."/>
            <person name="Tsai I.J."/>
            <person name="Slot J."/>
            <person name="Sipos G."/>
            <person name="Plett J."/>
            <person name="Nagy L.G."/>
            <person name="Grigoriev I.V."/>
        </authorList>
    </citation>
    <scope>NUCLEOTIDE SEQUENCE</scope>
    <source>
        <strain evidence="1">FPL87.14</strain>
    </source>
</reference>
<gene>
    <name evidence="1" type="ORF">EV421DRAFT_1442878</name>
</gene>
<dbReference type="AlphaFoldDB" id="A0AA39IZ33"/>